<evidence type="ECO:0000313" key="2">
    <source>
        <dbReference type="Proteomes" id="UP000250078"/>
    </source>
</evidence>
<evidence type="ECO:0000313" key="1">
    <source>
        <dbReference type="EMBL" id="OCK87703.1"/>
    </source>
</evidence>
<reference evidence="1 2" key="1">
    <citation type="journal article" date="2016" name="Nat. Commun.">
        <title>Ectomycorrhizal ecology is imprinted in the genome of the dominant symbiotic fungus Cenococcum geophilum.</title>
        <authorList>
            <consortium name="DOE Joint Genome Institute"/>
            <person name="Peter M."/>
            <person name="Kohler A."/>
            <person name="Ohm R.A."/>
            <person name="Kuo A."/>
            <person name="Krutzmann J."/>
            <person name="Morin E."/>
            <person name="Arend M."/>
            <person name="Barry K.W."/>
            <person name="Binder M."/>
            <person name="Choi C."/>
            <person name="Clum A."/>
            <person name="Copeland A."/>
            <person name="Grisel N."/>
            <person name="Haridas S."/>
            <person name="Kipfer T."/>
            <person name="LaButti K."/>
            <person name="Lindquist E."/>
            <person name="Lipzen A."/>
            <person name="Maire R."/>
            <person name="Meier B."/>
            <person name="Mihaltcheva S."/>
            <person name="Molinier V."/>
            <person name="Murat C."/>
            <person name="Poggeler S."/>
            <person name="Quandt C.A."/>
            <person name="Sperisen C."/>
            <person name="Tritt A."/>
            <person name="Tisserant E."/>
            <person name="Crous P.W."/>
            <person name="Henrissat B."/>
            <person name="Nehls U."/>
            <person name="Egli S."/>
            <person name="Spatafora J.W."/>
            <person name="Grigoriev I.V."/>
            <person name="Martin F.M."/>
        </authorList>
    </citation>
    <scope>NUCLEOTIDE SEQUENCE [LARGE SCALE GENOMIC DNA]</scope>
    <source>
        <strain evidence="1 2">1.58</strain>
    </source>
</reference>
<keyword evidence="2" id="KW-1185">Reference proteome</keyword>
<gene>
    <name evidence="1" type="ORF">K441DRAFT_691020</name>
</gene>
<sequence length="378" mass="38831">MVQRIQALSILFSLLLTANAVPYGKDHDIGNAKAAYFIPKNAKNAVVALKINSDGTLCDGSITPTGGAGESGIFGATNMPAGPDSLFSQSPLTIAGNFLFTVNPGSNTLSLFSIFRGDATKLTPIGNPVSTLGEFPVSVTTHPYHNTVCVANSGAKAGVACSTYSYNGLSPMDGLREFDIGQTTPPVGPTNTASQTFFNEDGTQLLTTFPCGKVSMRGTQSSPAGTAVLFGVTNIPGSSDILVTDASFGAAILSVSPSGTGTTANILKIANQAATCWATYSSVIGTGFVTDVGVNRLVEVIPSTGALGRVFNSHNGNPGMVGLAPSGKFVYALSPGNQTVETAVAVFDVVTGGKITELQNFKVEGVGRSSQDMVIFYD</sequence>
<organism evidence="1 2">
    <name type="scientific">Cenococcum geophilum 1.58</name>
    <dbReference type="NCBI Taxonomy" id="794803"/>
    <lineage>
        <taxon>Eukaryota</taxon>
        <taxon>Fungi</taxon>
        <taxon>Dikarya</taxon>
        <taxon>Ascomycota</taxon>
        <taxon>Pezizomycotina</taxon>
        <taxon>Dothideomycetes</taxon>
        <taxon>Pleosporomycetidae</taxon>
        <taxon>Gloniales</taxon>
        <taxon>Gloniaceae</taxon>
        <taxon>Cenococcum</taxon>
    </lineage>
</organism>
<dbReference type="EMBL" id="KV748256">
    <property type="protein sequence ID" value="OCK87703.1"/>
    <property type="molecule type" value="Genomic_DNA"/>
</dbReference>
<proteinExistence type="predicted"/>
<dbReference type="Proteomes" id="UP000250078">
    <property type="component" value="Unassembled WGS sequence"/>
</dbReference>
<name>A0ACC8EN65_9PEZI</name>
<protein>
    <submittedName>
        <fullName evidence="1">Uncharacterized protein</fullName>
    </submittedName>
</protein>
<accession>A0ACC8EN65</accession>